<evidence type="ECO:0000256" key="9">
    <source>
        <dbReference type="SAM" id="MobiDB-lite"/>
    </source>
</evidence>
<sequence length="529" mass="56514">MGVTLSRLPVRLLLALVGGLCLWLAFPDHDLGYLAIVGVALVGIALWDVTARVGFLLGLVAGLACFVPTLSWSGIFVGKFPWFALATFEALYVALMGAVLAAVQRPLLRAGHQLTAALLVPVLWVLQEWMRGTLPYGGFPWARIAFAQAETPFARWAAIGGAPLVTAAVALVAVPLVLVVVTRRPPVVALAIAVVAVVGTALVPIPTSGDATARVGLVQGNVPRAGLDFNAERRQVLDNHVTGTEALAARHDELDVVIWPENSSDIDPLRNADAAEQVQRALDATDTPLIMGAIIDEPAPAVSNASLYYRPGGGEPERYVKQHPVPFAEYVPHRDFYRLFSDKVDLVRVGFAKGDRNAAFTVPGREGDFSAVPTICFEVAYDGLMRSAVREADAKGDPSLLVVQTNNATFGYTAESTQQYAISRIRAIEHGRSVAHVSTVGVSGFVHPDGSTTPTTDLFTAAQPVEDVVLRSGLTISDRLGPWVEWGSALLLALAVAWRLRHRPEGRVEDQPPSDDEPSDQTEEASAGA</sequence>
<dbReference type="EC" id="2.3.1.269" evidence="8"/>
<evidence type="ECO:0000313" key="12">
    <source>
        <dbReference type="Proteomes" id="UP000288711"/>
    </source>
</evidence>
<dbReference type="HAMAP" id="MF_01148">
    <property type="entry name" value="Lnt"/>
    <property type="match status" value="1"/>
</dbReference>
<dbReference type="InterPro" id="IPR003010">
    <property type="entry name" value="C-N_Hydrolase"/>
</dbReference>
<dbReference type="SUPFAM" id="SSF56317">
    <property type="entry name" value="Carbon-nitrogen hydrolase"/>
    <property type="match status" value="1"/>
</dbReference>
<proteinExistence type="inferred from homology"/>
<dbReference type="GO" id="GO:0016410">
    <property type="term" value="F:N-acyltransferase activity"/>
    <property type="evidence" value="ECO:0007669"/>
    <property type="project" value="UniProtKB-UniRule"/>
</dbReference>
<dbReference type="Pfam" id="PF20154">
    <property type="entry name" value="LNT_N"/>
    <property type="match status" value="1"/>
</dbReference>
<feature type="domain" description="CN hydrolase" evidence="10">
    <location>
        <begin position="213"/>
        <end position="470"/>
    </location>
</feature>
<keyword evidence="2 8" id="KW-1003">Cell membrane</keyword>
<comment type="function">
    <text evidence="8">Catalyzes the phospholipid dependent N-acylation of the N-terminal cysteine of apolipoprotein, the last step in lipoprotein maturation.</text>
</comment>
<accession>A0A444B5S7</accession>
<feature type="transmembrane region" description="Helical" evidence="8">
    <location>
        <begin position="9"/>
        <end position="26"/>
    </location>
</feature>
<feature type="transmembrane region" description="Helical" evidence="8">
    <location>
        <begin position="110"/>
        <end position="127"/>
    </location>
</feature>
<dbReference type="GO" id="GO:0042158">
    <property type="term" value="P:lipoprotein biosynthetic process"/>
    <property type="evidence" value="ECO:0007669"/>
    <property type="project" value="UniProtKB-UniRule"/>
</dbReference>
<dbReference type="InterPro" id="IPR045378">
    <property type="entry name" value="LNT_N"/>
</dbReference>
<dbReference type="Pfam" id="PF00795">
    <property type="entry name" value="CN_hydrolase"/>
    <property type="match status" value="1"/>
</dbReference>
<dbReference type="UniPathway" id="UPA00666"/>
<evidence type="ECO:0000256" key="1">
    <source>
        <dbReference type="ARBA" id="ARBA00004651"/>
    </source>
</evidence>
<keyword evidence="4 8" id="KW-0812">Transmembrane</keyword>
<keyword evidence="5 8" id="KW-1133">Transmembrane helix</keyword>
<dbReference type="EMBL" id="PIPF01000007">
    <property type="protein sequence ID" value="RWU83672.1"/>
    <property type="molecule type" value="Genomic_DNA"/>
</dbReference>
<keyword evidence="7 8" id="KW-0012">Acyltransferase</keyword>
<dbReference type="OrthoDB" id="9804277at2"/>
<dbReference type="PANTHER" id="PTHR38686">
    <property type="entry name" value="APOLIPOPROTEIN N-ACYLTRANSFERASE"/>
    <property type="match status" value="1"/>
</dbReference>
<organism evidence="11 12">
    <name type="scientific">Janibacter hoylei PVAS-1</name>
    <dbReference type="NCBI Taxonomy" id="1210046"/>
    <lineage>
        <taxon>Bacteria</taxon>
        <taxon>Bacillati</taxon>
        <taxon>Actinomycetota</taxon>
        <taxon>Actinomycetes</taxon>
        <taxon>Micrococcales</taxon>
        <taxon>Intrasporangiaceae</taxon>
        <taxon>Janibacter</taxon>
    </lineage>
</organism>
<feature type="transmembrane region" description="Helical" evidence="8">
    <location>
        <begin position="56"/>
        <end position="76"/>
    </location>
</feature>
<gene>
    <name evidence="8 11" type="primary">lnt</name>
    <name evidence="11" type="ORF">CWN80_07890</name>
</gene>
<feature type="transmembrane region" description="Helical" evidence="8">
    <location>
        <begin position="187"/>
        <end position="205"/>
    </location>
</feature>
<keyword evidence="12" id="KW-1185">Reference proteome</keyword>
<evidence type="ECO:0000256" key="7">
    <source>
        <dbReference type="ARBA" id="ARBA00023315"/>
    </source>
</evidence>
<evidence type="ECO:0000313" key="11">
    <source>
        <dbReference type="EMBL" id="RWU83672.1"/>
    </source>
</evidence>
<dbReference type="CDD" id="cd07571">
    <property type="entry name" value="ALP_N-acyl_transferase"/>
    <property type="match status" value="1"/>
</dbReference>
<dbReference type="NCBIfam" id="TIGR00546">
    <property type="entry name" value="lnt"/>
    <property type="match status" value="1"/>
</dbReference>
<evidence type="ECO:0000256" key="2">
    <source>
        <dbReference type="ARBA" id="ARBA00022475"/>
    </source>
</evidence>
<dbReference type="InterPro" id="IPR036526">
    <property type="entry name" value="C-N_Hydrolase_sf"/>
</dbReference>
<name>A0A444B5S7_9MICO</name>
<evidence type="ECO:0000256" key="8">
    <source>
        <dbReference type="HAMAP-Rule" id="MF_01148"/>
    </source>
</evidence>
<keyword evidence="11" id="KW-0449">Lipoprotein</keyword>
<comment type="similarity">
    <text evidence="8">Belongs to the CN hydrolase family. Apolipoprotein N-acyltransferase subfamily.</text>
</comment>
<comment type="subcellular location">
    <subcellularLocation>
        <location evidence="1 8">Cell membrane</location>
        <topology evidence="1 8">Multi-pass membrane protein</topology>
    </subcellularLocation>
</comment>
<evidence type="ECO:0000256" key="3">
    <source>
        <dbReference type="ARBA" id="ARBA00022679"/>
    </source>
</evidence>
<dbReference type="InterPro" id="IPR004563">
    <property type="entry name" value="Apolipo_AcylTrfase"/>
</dbReference>
<evidence type="ECO:0000256" key="5">
    <source>
        <dbReference type="ARBA" id="ARBA00022989"/>
    </source>
</evidence>
<feature type="transmembrane region" description="Helical" evidence="8">
    <location>
        <begin position="32"/>
        <end position="49"/>
    </location>
</feature>
<feature type="compositionally biased region" description="Acidic residues" evidence="9">
    <location>
        <begin position="512"/>
        <end position="523"/>
    </location>
</feature>
<comment type="caution">
    <text evidence="11">The sequence shown here is derived from an EMBL/GenBank/DDBJ whole genome shotgun (WGS) entry which is preliminary data.</text>
</comment>
<comment type="catalytic activity">
    <reaction evidence="8">
        <text>N-terminal S-1,2-diacyl-sn-glyceryl-L-cysteinyl-[lipoprotein] + a glycerophospholipid = N-acyl-S-1,2-diacyl-sn-glyceryl-L-cysteinyl-[lipoprotein] + a 2-acyl-sn-glycero-3-phospholipid + H(+)</text>
        <dbReference type="Rhea" id="RHEA:48228"/>
        <dbReference type="Rhea" id="RHEA-COMP:14681"/>
        <dbReference type="Rhea" id="RHEA-COMP:14684"/>
        <dbReference type="ChEBI" id="CHEBI:15378"/>
        <dbReference type="ChEBI" id="CHEBI:136912"/>
        <dbReference type="ChEBI" id="CHEBI:140656"/>
        <dbReference type="ChEBI" id="CHEBI:140657"/>
        <dbReference type="ChEBI" id="CHEBI:140660"/>
        <dbReference type="EC" id="2.3.1.269"/>
    </reaction>
</comment>
<evidence type="ECO:0000256" key="6">
    <source>
        <dbReference type="ARBA" id="ARBA00023136"/>
    </source>
</evidence>
<protein>
    <recommendedName>
        <fullName evidence="8">Apolipoprotein N-acyltransferase</fullName>
        <shortName evidence="8">ALP N-acyltransferase</shortName>
        <ecNumber evidence="8">2.3.1.269</ecNumber>
    </recommendedName>
</protein>
<evidence type="ECO:0000256" key="4">
    <source>
        <dbReference type="ARBA" id="ARBA00022692"/>
    </source>
</evidence>
<keyword evidence="3 8" id="KW-0808">Transferase</keyword>
<keyword evidence="6 8" id="KW-0472">Membrane</keyword>
<dbReference type="GO" id="GO:0005886">
    <property type="term" value="C:plasma membrane"/>
    <property type="evidence" value="ECO:0007669"/>
    <property type="project" value="UniProtKB-SubCell"/>
</dbReference>
<dbReference type="PANTHER" id="PTHR38686:SF1">
    <property type="entry name" value="APOLIPOPROTEIN N-ACYLTRANSFERASE"/>
    <property type="match status" value="1"/>
</dbReference>
<dbReference type="Gene3D" id="3.60.110.10">
    <property type="entry name" value="Carbon-nitrogen hydrolase"/>
    <property type="match status" value="1"/>
</dbReference>
<comment type="pathway">
    <text evidence="8">Protein modification; lipoprotein biosynthesis (N-acyl transfer).</text>
</comment>
<dbReference type="PROSITE" id="PS50263">
    <property type="entry name" value="CN_HYDROLASE"/>
    <property type="match status" value="1"/>
</dbReference>
<reference evidence="11 12" key="1">
    <citation type="journal article" date="2009" name="Int. J. Syst. Evol. Microbiol.">
        <title>Janibacter hoylei sp. nov., Bacillus isronensis sp. nov. and Bacillus aryabhattai sp. nov., isolated from cryotubes used for collecting air from the upper atmosphere.</title>
        <authorList>
            <person name="Shivaji S."/>
            <person name="Chaturvedi P."/>
            <person name="Begum Z."/>
            <person name="Pindi P.K."/>
            <person name="Manorama R."/>
            <person name="Padmanaban D.A."/>
            <person name="Shouche Y.S."/>
            <person name="Pawar S."/>
            <person name="Vaishampayan P."/>
            <person name="Dutt C.B."/>
            <person name="Datta G.N."/>
            <person name="Manchanda R.K."/>
            <person name="Rao U.R."/>
            <person name="Bhargava P.M."/>
            <person name="Narlikar J.V."/>
        </authorList>
    </citation>
    <scope>NUCLEOTIDE SEQUENCE [LARGE SCALE GENOMIC DNA]</scope>
    <source>
        <strain evidence="11 12">PVAS-1</strain>
    </source>
</reference>
<feature type="transmembrane region" description="Helical" evidence="8">
    <location>
        <begin position="82"/>
        <end position="103"/>
    </location>
</feature>
<feature type="region of interest" description="Disordered" evidence="9">
    <location>
        <begin position="504"/>
        <end position="529"/>
    </location>
</feature>
<feature type="transmembrane region" description="Helical" evidence="8">
    <location>
        <begin position="156"/>
        <end position="180"/>
    </location>
</feature>
<dbReference type="Proteomes" id="UP000288711">
    <property type="component" value="Unassembled WGS sequence"/>
</dbReference>
<dbReference type="AlphaFoldDB" id="A0A444B5S7"/>
<evidence type="ECO:0000259" key="10">
    <source>
        <dbReference type="PROSITE" id="PS50263"/>
    </source>
</evidence>